<gene>
    <name evidence="1" type="ORF">G3M70_16645</name>
</gene>
<dbReference type="Proteomes" id="UP000594688">
    <property type="component" value="Chromosome"/>
</dbReference>
<organism evidence="1 2">
    <name type="scientific">Candidatus Nitronauta litoralis</name>
    <dbReference type="NCBI Taxonomy" id="2705533"/>
    <lineage>
        <taxon>Bacteria</taxon>
        <taxon>Pseudomonadati</taxon>
        <taxon>Nitrospinota/Tectimicrobiota group</taxon>
        <taxon>Nitrospinota</taxon>
        <taxon>Nitrospinia</taxon>
        <taxon>Nitrospinales</taxon>
        <taxon>Nitrospinaceae</taxon>
        <taxon>Candidatus Nitronauta</taxon>
    </lineage>
</organism>
<dbReference type="EMBL" id="CP048685">
    <property type="protein sequence ID" value="QPJ63415.1"/>
    <property type="molecule type" value="Genomic_DNA"/>
</dbReference>
<proteinExistence type="predicted"/>
<name>A0A7T0BYQ9_9BACT</name>
<protein>
    <recommendedName>
        <fullName evidence="3">SH3 domain-containing protein</fullName>
    </recommendedName>
</protein>
<dbReference type="AlphaFoldDB" id="A0A7T0BYQ9"/>
<evidence type="ECO:0008006" key="3">
    <source>
        <dbReference type="Google" id="ProtNLM"/>
    </source>
</evidence>
<dbReference type="KEGG" id="nli:G3M70_16645"/>
<sequence>MNDSNSIFVLEKACTVHLKPEGEICNRLQKGRQVHLVQRKGSWAKITWRNGKKKGWVDLGLKDKA</sequence>
<evidence type="ECO:0000313" key="2">
    <source>
        <dbReference type="Proteomes" id="UP000594688"/>
    </source>
</evidence>
<reference evidence="1 2" key="1">
    <citation type="submission" date="2020-02" db="EMBL/GenBank/DDBJ databases">
        <title>Genomic and physiological characterization of two novel Nitrospinaceae genera.</title>
        <authorList>
            <person name="Mueller A.J."/>
            <person name="Jung M.-Y."/>
            <person name="Strachan C.R."/>
            <person name="Herbold C.W."/>
            <person name="Kirkegaard R.H."/>
            <person name="Daims H."/>
        </authorList>
    </citation>
    <scope>NUCLEOTIDE SEQUENCE [LARGE SCALE GENOMIC DNA]</scope>
    <source>
        <strain evidence="1">EB</strain>
    </source>
</reference>
<dbReference type="Gene3D" id="2.30.30.40">
    <property type="entry name" value="SH3 Domains"/>
    <property type="match status" value="1"/>
</dbReference>
<evidence type="ECO:0000313" key="1">
    <source>
        <dbReference type="EMBL" id="QPJ63415.1"/>
    </source>
</evidence>
<accession>A0A7T0BYQ9</accession>